<name>A0A7X0KTJ9_9MICO</name>
<dbReference type="Proteomes" id="UP000537775">
    <property type="component" value="Unassembled WGS sequence"/>
</dbReference>
<sequence>MSSPFSSTVTDFWLTVPPERMRRDAFRVIIDPGLRDDLSLTLLDVVDGGGLATFQPAVASLLSVEDGQSIASRELRARITDAGLALNGADNLFYLPLSARGELAAGMGQSDTRPLSEADAAAFAAFCATAPEADLDAAFVELDHWLVYGAFESGDLAAVASMYPWRDTRLADVGVITLPSLRGRGIGRRIVRAIAADAVSRGYEPQYRCQLDNLASVALAESAGFRRFGFWDVVTA</sequence>
<feature type="domain" description="N-acetyltransferase" evidence="1">
    <location>
        <begin position="110"/>
        <end position="236"/>
    </location>
</feature>
<dbReference type="InterPro" id="IPR016181">
    <property type="entry name" value="Acyl_CoA_acyltransferase"/>
</dbReference>
<dbReference type="CDD" id="cd04301">
    <property type="entry name" value="NAT_SF"/>
    <property type="match status" value="1"/>
</dbReference>
<dbReference type="AlphaFoldDB" id="A0A7X0KTJ9"/>
<reference evidence="2 3" key="1">
    <citation type="submission" date="2020-08" db="EMBL/GenBank/DDBJ databases">
        <title>Sequencing the genomes of 1000 actinobacteria strains.</title>
        <authorList>
            <person name="Klenk H.-P."/>
        </authorList>
    </citation>
    <scope>NUCLEOTIDE SEQUENCE [LARGE SCALE GENOMIC DNA]</scope>
    <source>
        <strain evidence="2 3">DSM 12511</strain>
    </source>
</reference>
<dbReference type="Gene3D" id="3.40.630.30">
    <property type="match status" value="1"/>
</dbReference>
<dbReference type="RefSeq" id="WP_221446532.1">
    <property type="nucleotide sequence ID" value="NZ_BAAAJR010000003.1"/>
</dbReference>
<evidence type="ECO:0000313" key="2">
    <source>
        <dbReference type="EMBL" id="MBB6390169.1"/>
    </source>
</evidence>
<gene>
    <name evidence="2" type="ORF">HD594_000482</name>
</gene>
<dbReference type="PROSITE" id="PS51186">
    <property type="entry name" value="GNAT"/>
    <property type="match status" value="1"/>
</dbReference>
<dbReference type="InterPro" id="IPR000182">
    <property type="entry name" value="GNAT_dom"/>
</dbReference>
<accession>A0A7X0KTJ9</accession>
<dbReference type="SUPFAM" id="SSF55729">
    <property type="entry name" value="Acyl-CoA N-acyltransferases (Nat)"/>
    <property type="match status" value="1"/>
</dbReference>
<protein>
    <submittedName>
        <fullName evidence="2">RimJ/RimL family protein N-acetyltransferase</fullName>
    </submittedName>
</protein>
<organism evidence="2 3">
    <name type="scientific">Microbacterium thalassium</name>
    <dbReference type="NCBI Taxonomy" id="362649"/>
    <lineage>
        <taxon>Bacteria</taxon>
        <taxon>Bacillati</taxon>
        <taxon>Actinomycetota</taxon>
        <taxon>Actinomycetes</taxon>
        <taxon>Micrococcales</taxon>
        <taxon>Microbacteriaceae</taxon>
        <taxon>Microbacterium</taxon>
    </lineage>
</organism>
<proteinExistence type="predicted"/>
<keyword evidence="3" id="KW-1185">Reference proteome</keyword>
<dbReference type="GO" id="GO:0016747">
    <property type="term" value="F:acyltransferase activity, transferring groups other than amino-acyl groups"/>
    <property type="evidence" value="ECO:0007669"/>
    <property type="project" value="InterPro"/>
</dbReference>
<dbReference type="EMBL" id="JACHML010000001">
    <property type="protein sequence ID" value="MBB6390169.1"/>
    <property type="molecule type" value="Genomic_DNA"/>
</dbReference>
<evidence type="ECO:0000313" key="3">
    <source>
        <dbReference type="Proteomes" id="UP000537775"/>
    </source>
</evidence>
<evidence type="ECO:0000259" key="1">
    <source>
        <dbReference type="PROSITE" id="PS51186"/>
    </source>
</evidence>
<comment type="caution">
    <text evidence="2">The sequence shown here is derived from an EMBL/GenBank/DDBJ whole genome shotgun (WGS) entry which is preliminary data.</text>
</comment>
<dbReference type="Pfam" id="PF00583">
    <property type="entry name" value="Acetyltransf_1"/>
    <property type="match status" value="1"/>
</dbReference>
<keyword evidence="2" id="KW-0808">Transferase</keyword>